<accession>A0A3G2L801</accession>
<dbReference type="InterPro" id="IPR019109">
    <property type="entry name" value="MamF_MmsF"/>
</dbReference>
<feature type="transmembrane region" description="Helical" evidence="5">
    <location>
        <begin position="66"/>
        <end position="97"/>
    </location>
</feature>
<evidence type="ECO:0000256" key="3">
    <source>
        <dbReference type="ARBA" id="ARBA00022989"/>
    </source>
</evidence>
<evidence type="ECO:0000256" key="1">
    <source>
        <dbReference type="ARBA" id="ARBA00004141"/>
    </source>
</evidence>
<proteinExistence type="predicted"/>
<evidence type="ECO:0000256" key="5">
    <source>
        <dbReference type="SAM" id="Phobius"/>
    </source>
</evidence>
<feature type="transmembrane region" description="Helical" evidence="5">
    <location>
        <begin position="25"/>
        <end position="45"/>
    </location>
</feature>
<dbReference type="OrthoDB" id="1446062at2"/>
<keyword evidence="3 5" id="KW-1133">Transmembrane helix</keyword>
<dbReference type="KEGG" id="emar:D1013_13870"/>
<reference evidence="6 7" key="1">
    <citation type="submission" date="2018-08" db="EMBL/GenBank/DDBJ databases">
        <title>The reduced genetic potential of extracellular carbohydrate catabolism in Euzebyella marina RN62, a Flavobacteriia bacterium isolated from the hadal water.</title>
        <authorList>
            <person name="Xue C."/>
        </authorList>
    </citation>
    <scope>NUCLEOTIDE SEQUENCE [LARGE SCALE GENOMIC DNA]</scope>
    <source>
        <strain evidence="6 7">RN62</strain>
    </source>
</reference>
<protein>
    <submittedName>
        <fullName evidence="6">DUF4870 domain-containing protein</fullName>
    </submittedName>
</protein>
<dbReference type="AlphaFoldDB" id="A0A3G2L801"/>
<sequence length="121" mass="13406">MEIINQNRALENNNQLLVLTHLSQLLTYVTGFGGLVVPLIIWLVTKDSVHGMDEHGKSIINFQLSMLLFTFLSIPAILLFGLGILSLIFIAIVAFVIPIVNAVKASNDESPINFMTIRFIP</sequence>
<name>A0A3G2L801_9FLAO</name>
<keyword evidence="2 5" id="KW-0812">Transmembrane</keyword>
<keyword evidence="4 5" id="KW-0472">Membrane</keyword>
<dbReference type="Pfam" id="PF09685">
    <property type="entry name" value="MamF_MmsF"/>
    <property type="match status" value="1"/>
</dbReference>
<dbReference type="EMBL" id="CP032050">
    <property type="protein sequence ID" value="AYN68389.1"/>
    <property type="molecule type" value="Genomic_DNA"/>
</dbReference>
<keyword evidence="7" id="KW-1185">Reference proteome</keyword>
<dbReference type="Proteomes" id="UP000276309">
    <property type="component" value="Chromosome"/>
</dbReference>
<organism evidence="6 7">
    <name type="scientific">Euzebyella marina</name>
    <dbReference type="NCBI Taxonomy" id="1761453"/>
    <lineage>
        <taxon>Bacteria</taxon>
        <taxon>Pseudomonadati</taxon>
        <taxon>Bacteroidota</taxon>
        <taxon>Flavobacteriia</taxon>
        <taxon>Flavobacteriales</taxon>
        <taxon>Flavobacteriaceae</taxon>
        <taxon>Euzebyella</taxon>
    </lineage>
</organism>
<evidence type="ECO:0000256" key="2">
    <source>
        <dbReference type="ARBA" id="ARBA00022692"/>
    </source>
</evidence>
<evidence type="ECO:0000313" key="7">
    <source>
        <dbReference type="Proteomes" id="UP000276309"/>
    </source>
</evidence>
<dbReference type="RefSeq" id="WP_121849402.1">
    <property type="nucleotide sequence ID" value="NZ_CP032050.1"/>
</dbReference>
<comment type="subcellular location">
    <subcellularLocation>
        <location evidence="1">Membrane</location>
        <topology evidence="1">Multi-pass membrane protein</topology>
    </subcellularLocation>
</comment>
<evidence type="ECO:0000313" key="6">
    <source>
        <dbReference type="EMBL" id="AYN68389.1"/>
    </source>
</evidence>
<evidence type="ECO:0000256" key="4">
    <source>
        <dbReference type="ARBA" id="ARBA00023136"/>
    </source>
</evidence>
<gene>
    <name evidence="6" type="ORF">D1013_13870</name>
</gene>